<reference evidence="1 2" key="1">
    <citation type="submission" date="2024-01" db="EMBL/GenBank/DDBJ databases">
        <title>Genome assemblies of Stephania.</title>
        <authorList>
            <person name="Yang L."/>
        </authorList>
    </citation>
    <scope>NUCLEOTIDE SEQUENCE [LARGE SCALE GENOMIC DNA]</scope>
    <source>
        <strain evidence="1">YNDBR</strain>
        <tissue evidence="1">Leaf</tissue>
    </source>
</reference>
<dbReference type="Proteomes" id="UP001420932">
    <property type="component" value="Unassembled WGS sequence"/>
</dbReference>
<name>A0AAP0EZQ1_9MAGN</name>
<protein>
    <submittedName>
        <fullName evidence="1">Uncharacterized protein</fullName>
    </submittedName>
</protein>
<evidence type="ECO:0000313" key="2">
    <source>
        <dbReference type="Proteomes" id="UP001420932"/>
    </source>
</evidence>
<accession>A0AAP0EZQ1</accession>
<evidence type="ECO:0000313" key="1">
    <source>
        <dbReference type="EMBL" id="KAK9097989.1"/>
    </source>
</evidence>
<dbReference type="EMBL" id="JBBNAF010000011">
    <property type="protein sequence ID" value="KAK9097989.1"/>
    <property type="molecule type" value="Genomic_DNA"/>
</dbReference>
<dbReference type="AlphaFoldDB" id="A0AAP0EZQ1"/>
<sequence length="52" mass="6208">MGDEDSSRMEGWIKVVRRGKPHISKSPIIDSQHFKELVHIEKKFFQVLRMKQ</sequence>
<organism evidence="1 2">
    <name type="scientific">Stephania yunnanensis</name>
    <dbReference type="NCBI Taxonomy" id="152371"/>
    <lineage>
        <taxon>Eukaryota</taxon>
        <taxon>Viridiplantae</taxon>
        <taxon>Streptophyta</taxon>
        <taxon>Embryophyta</taxon>
        <taxon>Tracheophyta</taxon>
        <taxon>Spermatophyta</taxon>
        <taxon>Magnoliopsida</taxon>
        <taxon>Ranunculales</taxon>
        <taxon>Menispermaceae</taxon>
        <taxon>Menispermoideae</taxon>
        <taxon>Cissampelideae</taxon>
        <taxon>Stephania</taxon>
    </lineage>
</organism>
<comment type="caution">
    <text evidence="1">The sequence shown here is derived from an EMBL/GenBank/DDBJ whole genome shotgun (WGS) entry which is preliminary data.</text>
</comment>
<gene>
    <name evidence="1" type="ORF">Syun_025034</name>
</gene>
<proteinExistence type="predicted"/>
<keyword evidence="2" id="KW-1185">Reference proteome</keyword>